<dbReference type="EMBL" id="PKUN01000014">
    <property type="protein sequence ID" value="PLX61606.1"/>
    <property type="molecule type" value="Genomic_DNA"/>
</dbReference>
<keyword evidence="1" id="KW-0051">Antiviral defense</keyword>
<dbReference type="GO" id="GO:0051607">
    <property type="term" value="P:defense response to virus"/>
    <property type="evidence" value="ECO:0007669"/>
    <property type="project" value="UniProtKB-KW"/>
</dbReference>
<keyword evidence="2" id="KW-0808">Transferase</keyword>
<comment type="caution">
    <text evidence="2">The sequence shown here is derived from an EMBL/GenBank/DDBJ whole genome shotgun (WGS) entry which is preliminary data.</text>
</comment>
<evidence type="ECO:0000313" key="3">
    <source>
        <dbReference type="Proteomes" id="UP000235015"/>
    </source>
</evidence>
<dbReference type="InterPro" id="IPR006116">
    <property type="entry name" value="NT_2-5OAS_ClassI-CCAase"/>
</dbReference>
<proteinExistence type="predicted"/>
<gene>
    <name evidence="2" type="ORF">C0630_10630</name>
</gene>
<dbReference type="GO" id="GO:0016779">
    <property type="term" value="F:nucleotidyltransferase activity"/>
    <property type="evidence" value="ECO:0007669"/>
    <property type="project" value="InterPro"/>
</dbReference>
<sequence length="389" mass="43554">MTFRTLSDTQKRHLAGLLEMACQELELTKTQFEDAQSKYDAVGRWLDDADHLILADSRIFSQGSIRLGTTVKPLERDEYDVDLVCHLLSGHASMGAAYLKKIIGDRLKANGHYQSILEEKQRCWRLNYAGQFHMDITPSVSNPRCANGGLLVPNKDLNQSMKPSNPEGYTLWFEERAEMTPYVMAPGSMGIRADVEPLPEQVPIKGLLKRIVQICKRHRDLMFKDDDTGKAPISVIITTLAAHSYEAVIRSVRRLADIDMVYEVIAGMKLHIQSQEAATGIFYYIPNPTTDGENFAEKWNTKRERAAAFYQWHEAVLRDVEELGRIAGLDSLIEHLKEKIIGPEAGRVLTKVTDRMSAARNAGILLASPSMGVGIAHGDPVRPNNFYGS</sequence>
<evidence type="ECO:0000256" key="1">
    <source>
        <dbReference type="ARBA" id="ARBA00023118"/>
    </source>
</evidence>
<protein>
    <submittedName>
        <fullName evidence="2">Nucleotidyltransferase</fullName>
    </submittedName>
</protein>
<dbReference type="CDD" id="cd05400">
    <property type="entry name" value="NT_2-5OAS_ClassI-CCAase"/>
    <property type="match status" value="1"/>
</dbReference>
<accession>A0A2N6CWI1</accession>
<dbReference type="Pfam" id="PF18144">
    <property type="entry name" value="SMODS"/>
    <property type="match status" value="1"/>
</dbReference>
<reference evidence="2 3" key="1">
    <citation type="submission" date="2017-11" db="EMBL/GenBank/DDBJ databases">
        <title>Genome-resolved metagenomics identifies genetic mobility, metabolic interactions, and unexpected diversity in perchlorate-reducing communities.</title>
        <authorList>
            <person name="Barnum T.P."/>
            <person name="Figueroa I.A."/>
            <person name="Carlstrom C.I."/>
            <person name="Lucas L.N."/>
            <person name="Engelbrektson A.L."/>
            <person name="Coates J.D."/>
        </authorList>
    </citation>
    <scope>NUCLEOTIDE SEQUENCE [LARGE SCALE GENOMIC DNA]</scope>
    <source>
        <strain evidence="2">BM301</strain>
    </source>
</reference>
<organism evidence="2 3">
    <name type="scientific">Sedimenticola selenatireducens</name>
    <dbReference type="NCBI Taxonomy" id="191960"/>
    <lineage>
        <taxon>Bacteria</taxon>
        <taxon>Pseudomonadati</taxon>
        <taxon>Pseudomonadota</taxon>
        <taxon>Gammaproteobacteria</taxon>
        <taxon>Chromatiales</taxon>
        <taxon>Sedimenticolaceae</taxon>
        <taxon>Sedimenticola</taxon>
    </lineage>
</organism>
<dbReference type="Proteomes" id="UP000235015">
    <property type="component" value="Unassembled WGS sequence"/>
</dbReference>
<dbReference type="RefSeq" id="WP_273439346.1">
    <property type="nucleotide sequence ID" value="NZ_PKUN01000014.1"/>
</dbReference>
<dbReference type="AlphaFoldDB" id="A0A2N6CWI1"/>
<name>A0A2N6CWI1_9GAMM</name>
<evidence type="ECO:0000313" key="2">
    <source>
        <dbReference type="EMBL" id="PLX61606.1"/>
    </source>
</evidence>